<feature type="domain" description="Glycosyl transferase family 3" evidence="12">
    <location>
        <begin position="265"/>
        <end position="516"/>
    </location>
</feature>
<dbReference type="PRINTS" id="PR00096">
    <property type="entry name" value="GATASE"/>
</dbReference>
<feature type="binding site" evidence="10">
    <location>
        <position position="418"/>
    </location>
    <ligand>
        <name>Mg(2+)</name>
        <dbReference type="ChEBI" id="CHEBI:18420"/>
        <label>2</label>
    </ligand>
</feature>
<comment type="caution">
    <text evidence="14">The sequence shown here is derived from an EMBL/GenBank/DDBJ whole genome shotgun (WGS) entry which is preliminary data.</text>
</comment>
<evidence type="ECO:0000256" key="8">
    <source>
        <dbReference type="ARBA" id="ARBA00052328"/>
    </source>
</evidence>
<dbReference type="GO" id="GO:0000162">
    <property type="term" value="P:L-tryptophan biosynthetic process"/>
    <property type="evidence" value="ECO:0007669"/>
    <property type="project" value="UniProtKB-UniRule"/>
</dbReference>
<dbReference type="GO" id="GO:0000287">
    <property type="term" value="F:magnesium ion binding"/>
    <property type="evidence" value="ECO:0007669"/>
    <property type="project" value="UniProtKB-UniRule"/>
</dbReference>
<evidence type="ECO:0000256" key="1">
    <source>
        <dbReference type="ARBA" id="ARBA00004907"/>
    </source>
</evidence>
<keyword evidence="10" id="KW-0479">Metal-binding</keyword>
<accession>A0A388TAV8</accession>
<dbReference type="Gene3D" id="1.20.970.10">
    <property type="entry name" value="Transferase, Pyrimidine Nucleoside Phosphorylase, Chain C"/>
    <property type="match status" value="1"/>
</dbReference>
<dbReference type="InterPro" id="IPR029062">
    <property type="entry name" value="Class_I_gatase-like"/>
</dbReference>
<evidence type="ECO:0000256" key="3">
    <source>
        <dbReference type="ARBA" id="ARBA00022676"/>
    </source>
</evidence>
<feature type="binding site" evidence="10">
    <location>
        <position position="418"/>
    </location>
    <ligand>
        <name>Mg(2+)</name>
        <dbReference type="ChEBI" id="CHEBI:18420"/>
        <label>1</label>
    </ligand>
</feature>
<evidence type="ECO:0000313" key="14">
    <source>
        <dbReference type="EMBL" id="GBR72848.1"/>
    </source>
</evidence>
<dbReference type="EMBL" id="BGZN01000003">
    <property type="protein sequence ID" value="GBR72848.1"/>
    <property type="molecule type" value="Genomic_DNA"/>
</dbReference>
<dbReference type="SUPFAM" id="SSF47648">
    <property type="entry name" value="Nucleoside phosphorylase/phosphoribosyltransferase N-terminal domain"/>
    <property type="match status" value="1"/>
</dbReference>
<keyword evidence="10" id="KW-0460">Magnesium</keyword>
<dbReference type="FunFam" id="3.40.50.880:FF:000003">
    <property type="entry name" value="Anthranilate synthase component II"/>
    <property type="match status" value="1"/>
</dbReference>
<feature type="binding site" evidence="10">
    <location>
        <position position="284"/>
    </location>
    <ligand>
        <name>Mg(2+)</name>
        <dbReference type="ChEBI" id="CHEBI:18420"/>
        <label>1</label>
    </ligand>
</feature>
<dbReference type="SUPFAM" id="SSF52317">
    <property type="entry name" value="Class I glutamine amidotransferase-like"/>
    <property type="match status" value="1"/>
</dbReference>
<dbReference type="Pfam" id="PF00591">
    <property type="entry name" value="Glycos_transf_3"/>
    <property type="match status" value="1"/>
</dbReference>
<evidence type="ECO:0000256" key="7">
    <source>
        <dbReference type="ARBA" id="ARBA00023141"/>
    </source>
</evidence>
<feature type="domain" description="Glycosyl transferase family 3 N-terminal" evidence="13">
    <location>
        <begin position="197"/>
        <end position="257"/>
    </location>
</feature>
<evidence type="ECO:0000256" key="4">
    <source>
        <dbReference type="ARBA" id="ARBA00022679"/>
    </source>
</evidence>
<dbReference type="UniPathway" id="UPA00035">
    <property type="reaction ID" value="UER00041"/>
</dbReference>
<keyword evidence="4 10" id="KW-0808">Transferase</keyword>
<dbReference type="GO" id="GO:0005829">
    <property type="term" value="C:cytosol"/>
    <property type="evidence" value="ECO:0007669"/>
    <property type="project" value="TreeGrafter"/>
</dbReference>
<evidence type="ECO:0000256" key="6">
    <source>
        <dbReference type="ARBA" id="ARBA00022962"/>
    </source>
</evidence>
<feature type="binding site" evidence="10">
    <location>
        <position position="303"/>
    </location>
    <ligand>
        <name>anthranilate</name>
        <dbReference type="ChEBI" id="CHEBI:16567"/>
        <label>1</label>
    </ligand>
</feature>
<comment type="pathway">
    <text evidence="1 10">Amino-acid biosynthesis; L-tryptophan biosynthesis; L-tryptophan from chorismate: step 2/5.</text>
</comment>
<evidence type="ECO:0000256" key="5">
    <source>
        <dbReference type="ARBA" id="ARBA00022822"/>
    </source>
</evidence>
<dbReference type="InterPro" id="IPR035902">
    <property type="entry name" value="Nuc_phospho_transferase"/>
</dbReference>
<dbReference type="Gene3D" id="3.40.50.880">
    <property type="match status" value="1"/>
</dbReference>
<evidence type="ECO:0000259" key="12">
    <source>
        <dbReference type="Pfam" id="PF00591"/>
    </source>
</evidence>
<dbReference type="PANTHER" id="PTHR43285">
    <property type="entry name" value="ANTHRANILATE PHOSPHORIBOSYLTRANSFERASE"/>
    <property type="match status" value="1"/>
</dbReference>
<comment type="caution">
    <text evidence="10">Lacks conserved residue(s) required for the propagation of feature annotation.</text>
</comment>
<feature type="binding site" evidence="10">
    <location>
        <position position="280"/>
    </location>
    <ligand>
        <name>5-phospho-alpha-D-ribose 1-diphosphate</name>
        <dbReference type="ChEBI" id="CHEBI:58017"/>
    </ligand>
</feature>
<keyword evidence="7 10" id="KW-0057">Aromatic amino acid biosynthesis</keyword>
<evidence type="ECO:0000256" key="2">
    <source>
        <dbReference type="ARBA" id="ARBA00022605"/>
    </source>
</evidence>
<evidence type="ECO:0000259" key="13">
    <source>
        <dbReference type="Pfam" id="PF02885"/>
    </source>
</evidence>
<evidence type="ECO:0000256" key="9">
    <source>
        <dbReference type="ARBA" id="ARBA00061188"/>
    </source>
</evidence>
<feature type="binding site" evidence="10">
    <location>
        <position position="272"/>
    </location>
    <ligand>
        <name>5-phospho-alpha-D-ribose 1-diphosphate</name>
        <dbReference type="ChEBI" id="CHEBI:58017"/>
    </ligand>
</feature>
<protein>
    <recommendedName>
        <fullName evidence="10">Anthranilate phosphoribosyltransferase</fullName>
        <ecNumber evidence="10">2.4.2.18</ecNumber>
    </recommendedName>
</protein>
<proteinExistence type="inferred from homology"/>
<feature type="binding site" evidence="10">
    <location>
        <begin position="282"/>
        <end position="285"/>
    </location>
    <ligand>
        <name>5-phospho-alpha-D-ribose 1-diphosphate</name>
        <dbReference type="ChEBI" id="CHEBI:58017"/>
    </ligand>
</feature>
<reference evidence="14 15" key="1">
    <citation type="journal article" date="2019" name="ISME J.">
        <title>Genome analyses of uncultured TG2/ZB3 bacteria in 'Margulisbacteria' specifically attached to ectosymbiotic spirochetes of protists in the termite gut.</title>
        <authorList>
            <person name="Utami Y.D."/>
            <person name="Kuwahara H."/>
            <person name="Igai K."/>
            <person name="Murakami T."/>
            <person name="Sugaya K."/>
            <person name="Morikawa T."/>
            <person name="Nagura Y."/>
            <person name="Yuki M."/>
            <person name="Deevong P."/>
            <person name="Inoue T."/>
            <person name="Kihara K."/>
            <person name="Lo N."/>
            <person name="Yamada A."/>
            <person name="Ohkuma M."/>
            <person name="Hongoh Y."/>
        </authorList>
    </citation>
    <scope>NUCLEOTIDE SEQUENCE [LARGE SCALE GENOMIC DNA]</scope>
    <source>
        <strain evidence="14">NkOx7-01</strain>
    </source>
</reference>
<feature type="binding site" evidence="10">
    <location>
        <position position="417"/>
    </location>
    <ligand>
        <name>Mg(2+)</name>
        <dbReference type="ChEBI" id="CHEBI:18420"/>
        <label>2</label>
    </ligand>
</feature>
<evidence type="ECO:0000256" key="10">
    <source>
        <dbReference type="HAMAP-Rule" id="MF_00211"/>
    </source>
</evidence>
<dbReference type="PRINTS" id="PR00099">
    <property type="entry name" value="CPSGATASE"/>
</dbReference>
<dbReference type="Pfam" id="PF00117">
    <property type="entry name" value="GATase"/>
    <property type="match status" value="1"/>
</dbReference>
<keyword evidence="15" id="KW-1185">Reference proteome</keyword>
<dbReference type="HAMAP" id="MF_00211">
    <property type="entry name" value="TrpD"/>
    <property type="match status" value="1"/>
</dbReference>
<dbReference type="FunFam" id="3.40.1030.10:FF:000002">
    <property type="entry name" value="Anthranilate phosphoribosyltransferase"/>
    <property type="match status" value="1"/>
</dbReference>
<dbReference type="EC" id="2.4.2.18" evidence="10"/>
<comment type="similarity">
    <text evidence="10">Belongs to the anthranilate phosphoribosyltransferase family.</text>
</comment>
<dbReference type="InterPro" id="IPR000312">
    <property type="entry name" value="Glycosyl_Trfase_fam3"/>
</dbReference>
<comment type="function">
    <text evidence="10">Catalyzes the transfer of the phosphoribosyl group of 5-phosphorylribose-1-pyrophosphate (PRPP) to anthranilate to yield N-(5'-phosphoribosyl)-anthranilate (PRA).</text>
</comment>
<dbReference type="CDD" id="cd01743">
    <property type="entry name" value="GATase1_Anthranilate_Synthase"/>
    <property type="match status" value="1"/>
</dbReference>
<dbReference type="AlphaFoldDB" id="A0A388TAV8"/>
<feature type="binding site" evidence="10">
    <location>
        <position position="312"/>
    </location>
    <ligand>
        <name>5-phospho-alpha-D-ribose 1-diphosphate</name>
        <dbReference type="ChEBI" id="CHEBI:58017"/>
    </ligand>
</feature>
<comment type="similarity">
    <text evidence="9">In the C-terminal section; belongs to the anthranilate phosphoribosyltransferase family.</text>
</comment>
<keyword evidence="5 10" id="KW-0822">Tryptophan biosynthesis</keyword>
<dbReference type="Pfam" id="PF02885">
    <property type="entry name" value="Glycos_trans_3N"/>
    <property type="match status" value="1"/>
</dbReference>
<name>A0A388TAV8_TERA1</name>
<feature type="binding site" evidence="10">
    <location>
        <begin position="300"/>
        <end position="308"/>
    </location>
    <ligand>
        <name>5-phospho-alpha-D-ribose 1-diphosphate</name>
        <dbReference type="ChEBI" id="CHEBI:58017"/>
    </ligand>
</feature>
<dbReference type="Proteomes" id="UP000269352">
    <property type="component" value="Unassembled WGS sequence"/>
</dbReference>
<dbReference type="PRINTS" id="PR00097">
    <property type="entry name" value="ANTSNTHASEII"/>
</dbReference>
<dbReference type="NCBIfam" id="TIGR00566">
    <property type="entry name" value="trpG_papA"/>
    <property type="match status" value="1"/>
</dbReference>
<organism evidence="14 15">
    <name type="scientific">Termititenax aidoneus</name>
    <dbReference type="NCBI Taxonomy" id="2218524"/>
    <lineage>
        <taxon>Bacteria</taxon>
        <taxon>Bacillati</taxon>
        <taxon>Candidatus Margulisiibacteriota</taxon>
        <taxon>Candidatus Termititenacia</taxon>
        <taxon>Candidatus Termititenacales</taxon>
        <taxon>Candidatus Termititenacaceae</taxon>
        <taxon>Candidatus Termititenax</taxon>
    </lineage>
</organism>
<dbReference type="PROSITE" id="PS51273">
    <property type="entry name" value="GATASE_TYPE_1"/>
    <property type="match status" value="1"/>
</dbReference>
<dbReference type="NCBIfam" id="TIGR01245">
    <property type="entry name" value="trpD"/>
    <property type="match status" value="1"/>
</dbReference>
<sequence>MILLIDNYDSFTYNLAQYLQMLGQTVRAVRNDALTLAEIEKMKPSHIVISPGPGDPSAAGISVKAVRHFAGKIPILGVCLGHQAIVEAFGGKIVGAKQIIHGKTDTIQHDEGGVFRNLKQGLTVVRYHSLIADPAKMPDCLAATAFAARDQAIMAVRHKKYQIEGVQFHPESFGAEQGLKLLENFLKYKRAGSQKLPLLRKLSLGDSLTQKEAAVIMDEITDGELTDSQLGAFLGGYAVKGISPEELSGFALAMRQKMTSKQKRPDALDIVGTGGDGQHTFNISSASALVCAHYGAPVAKHGNRAFTSSSGSFDFLQALQIKTDGDLAANLKSLRQNNFAFFFAPLYHPAMKYVGRVRQEVKFRTVFNLLGPLINPLQAGYQMIGVYDPSLLDLFIQTLKKLGLKRALVVHAESGIDEISICGKTQVRELTAAGKIKAYKLNPQDFGIKGFKSEDLRGGTARQNAEMFLQILKHGVKTRKDRALAAAVALNAGAALYLLGKVKTIRSGYAKVSRDLEERKLTDCVDRLL</sequence>
<evidence type="ECO:0000259" key="11">
    <source>
        <dbReference type="Pfam" id="PF00117"/>
    </source>
</evidence>
<gene>
    <name evidence="14" type="primary">trpGD</name>
    <name evidence="10" type="synonym">trpD</name>
    <name evidence="14" type="ORF">NO1_0305</name>
</gene>
<keyword evidence="2 10" id="KW-0028">Amino-acid biosynthesis</keyword>
<dbReference type="PANTHER" id="PTHR43285:SF2">
    <property type="entry name" value="ANTHRANILATE PHOSPHORIBOSYLTRANSFERASE"/>
    <property type="match status" value="1"/>
</dbReference>
<dbReference type="InterPro" id="IPR036320">
    <property type="entry name" value="Glycosyl_Trfase_fam3_N_dom_sf"/>
</dbReference>
<dbReference type="InterPro" id="IPR017459">
    <property type="entry name" value="Glycosyl_Trfase_fam3_N_dom"/>
</dbReference>
<keyword evidence="3 10" id="KW-0328">Glycosyltransferase</keyword>
<evidence type="ECO:0000313" key="15">
    <source>
        <dbReference type="Proteomes" id="UP000269352"/>
    </source>
</evidence>
<feature type="binding site" evidence="10">
    <location>
        <begin position="275"/>
        <end position="276"/>
    </location>
    <ligand>
        <name>5-phospho-alpha-D-ribose 1-diphosphate</name>
        <dbReference type="ChEBI" id="CHEBI:58017"/>
    </ligand>
</feature>
<feature type="binding site" evidence="10">
    <location>
        <position position="272"/>
    </location>
    <ligand>
        <name>anthranilate</name>
        <dbReference type="ChEBI" id="CHEBI:16567"/>
        <label>1</label>
    </ligand>
</feature>
<dbReference type="InterPro" id="IPR005940">
    <property type="entry name" value="Anthranilate_Pribosyl_Tfrase"/>
</dbReference>
<dbReference type="GO" id="GO:0004048">
    <property type="term" value="F:anthranilate phosphoribosyltransferase activity"/>
    <property type="evidence" value="ECO:0007669"/>
    <property type="project" value="UniProtKB-UniRule"/>
</dbReference>
<dbReference type="SUPFAM" id="SSF52418">
    <property type="entry name" value="Nucleoside phosphorylase/phosphoribosyltransferase catalytic domain"/>
    <property type="match status" value="1"/>
</dbReference>
<comment type="cofactor">
    <cofactor evidence="10">
        <name>Mg(2+)</name>
        <dbReference type="ChEBI" id="CHEBI:18420"/>
    </cofactor>
    <text evidence="10">Binds 2 magnesium ions per monomer.</text>
</comment>
<dbReference type="InterPro" id="IPR017926">
    <property type="entry name" value="GATASE"/>
</dbReference>
<feature type="domain" description="Glutamine amidotransferase" evidence="11">
    <location>
        <begin position="3"/>
        <end position="186"/>
    </location>
</feature>
<comment type="catalytic activity">
    <reaction evidence="8 10">
        <text>N-(5-phospho-beta-D-ribosyl)anthranilate + diphosphate = 5-phospho-alpha-D-ribose 1-diphosphate + anthranilate</text>
        <dbReference type="Rhea" id="RHEA:11768"/>
        <dbReference type="ChEBI" id="CHEBI:16567"/>
        <dbReference type="ChEBI" id="CHEBI:18277"/>
        <dbReference type="ChEBI" id="CHEBI:33019"/>
        <dbReference type="ChEBI" id="CHEBI:58017"/>
        <dbReference type="EC" id="2.4.2.18"/>
    </reaction>
</comment>
<comment type="subunit">
    <text evidence="10">Homodimer.</text>
</comment>
<dbReference type="Gene3D" id="3.40.1030.10">
    <property type="entry name" value="Nucleoside phosphorylase/phosphoribosyltransferase catalytic domain"/>
    <property type="match status" value="1"/>
</dbReference>
<feature type="binding site" evidence="10">
    <location>
        <position position="358"/>
    </location>
    <ligand>
        <name>anthranilate</name>
        <dbReference type="ChEBI" id="CHEBI:16567"/>
        <label>2</label>
    </ligand>
</feature>
<keyword evidence="6" id="KW-0315">Glutamine amidotransferase</keyword>
<dbReference type="InterPro" id="IPR006221">
    <property type="entry name" value="TrpG/PapA_dom"/>
</dbReference>